<evidence type="ECO:0000313" key="12">
    <source>
        <dbReference type="Proteomes" id="UP000199086"/>
    </source>
</evidence>
<protein>
    <submittedName>
        <fullName evidence="11">Amino acid ABC transporter membrane protein 1, PAAT family</fullName>
    </submittedName>
</protein>
<dbReference type="OrthoDB" id="3181282at2"/>
<dbReference type="GO" id="GO:0043190">
    <property type="term" value="C:ATP-binding cassette (ABC) transporter complex"/>
    <property type="evidence" value="ECO:0007669"/>
    <property type="project" value="InterPro"/>
</dbReference>
<dbReference type="GO" id="GO:0022857">
    <property type="term" value="F:transmembrane transporter activity"/>
    <property type="evidence" value="ECO:0007669"/>
    <property type="project" value="InterPro"/>
</dbReference>
<dbReference type="InterPro" id="IPR000515">
    <property type="entry name" value="MetI-like"/>
</dbReference>
<feature type="transmembrane region" description="Helical" evidence="9">
    <location>
        <begin position="95"/>
        <end position="112"/>
    </location>
</feature>
<feature type="transmembrane region" description="Helical" evidence="9">
    <location>
        <begin position="62"/>
        <end position="80"/>
    </location>
</feature>
<dbReference type="AlphaFoldDB" id="A0A1G6GT37"/>
<keyword evidence="5 9" id="KW-0812">Transmembrane</keyword>
<dbReference type="Pfam" id="PF00528">
    <property type="entry name" value="BPD_transp_1"/>
    <property type="match status" value="1"/>
</dbReference>
<dbReference type="CDD" id="cd06261">
    <property type="entry name" value="TM_PBP2"/>
    <property type="match status" value="1"/>
</dbReference>
<accession>A0A1G6GT37</accession>
<evidence type="ECO:0000256" key="3">
    <source>
        <dbReference type="ARBA" id="ARBA00022448"/>
    </source>
</evidence>
<keyword evidence="4" id="KW-1003">Cell membrane</keyword>
<dbReference type="SUPFAM" id="SSF161098">
    <property type="entry name" value="MetI-like"/>
    <property type="match status" value="1"/>
</dbReference>
<dbReference type="InterPro" id="IPR010065">
    <property type="entry name" value="AA_ABC_transptr_permease_3TM"/>
</dbReference>
<feature type="transmembrane region" description="Helical" evidence="9">
    <location>
        <begin position="15"/>
        <end position="41"/>
    </location>
</feature>
<name>A0A1G6GT37_9ACTN</name>
<comment type="similarity">
    <text evidence="2">Belongs to the binding-protein-dependent transport system permease family. HisMQ subfamily.</text>
</comment>
<dbReference type="InterPro" id="IPR043429">
    <property type="entry name" value="ArtM/GltK/GlnP/TcyL/YhdX-like"/>
</dbReference>
<evidence type="ECO:0000256" key="8">
    <source>
        <dbReference type="ARBA" id="ARBA00023136"/>
    </source>
</evidence>
<evidence type="ECO:0000256" key="9">
    <source>
        <dbReference type="RuleBase" id="RU363032"/>
    </source>
</evidence>
<sequence>MQGLIELLQQYNVLAAFWMTIRLTLISAVGALVLGTIIAVMRVSPVPVLQRFATTYVTLVRNTPLTLIVTFCVLGLYLFMNVRLLPPSVDPKAQLFTWAVVALTIYHATFVAEGIRSGINTVPQGQAEASRAIGLNFGQVLGQVVLPQAMRAAITPLGNTFIALTKNTTVVSAVGVAEASYLMKNMIEFSPQLLFAIFFLMALGFVILTLPAGLFFSWASAKWRVQR</sequence>
<feature type="transmembrane region" description="Helical" evidence="9">
    <location>
        <begin position="193"/>
        <end position="219"/>
    </location>
</feature>
<dbReference type="EMBL" id="FMYF01000004">
    <property type="protein sequence ID" value="SDB84336.1"/>
    <property type="molecule type" value="Genomic_DNA"/>
</dbReference>
<evidence type="ECO:0000256" key="1">
    <source>
        <dbReference type="ARBA" id="ARBA00004651"/>
    </source>
</evidence>
<feature type="domain" description="ABC transmembrane type-1" evidence="10">
    <location>
        <begin position="17"/>
        <end position="216"/>
    </location>
</feature>
<dbReference type="PROSITE" id="PS50928">
    <property type="entry name" value="ABC_TM1"/>
    <property type="match status" value="1"/>
</dbReference>
<evidence type="ECO:0000313" key="11">
    <source>
        <dbReference type="EMBL" id="SDB84336.1"/>
    </source>
</evidence>
<reference evidence="11 12" key="1">
    <citation type="submission" date="2016-06" db="EMBL/GenBank/DDBJ databases">
        <authorList>
            <person name="Olsen C.W."/>
            <person name="Carey S."/>
            <person name="Hinshaw L."/>
            <person name="Karasin A.I."/>
        </authorList>
    </citation>
    <scope>NUCLEOTIDE SEQUENCE [LARGE SCALE GENOMIC DNA]</scope>
    <source>
        <strain evidence="11 12">LZ-22</strain>
    </source>
</reference>
<organism evidence="11 12">
    <name type="scientific">Raineyella antarctica</name>
    <dbReference type="NCBI Taxonomy" id="1577474"/>
    <lineage>
        <taxon>Bacteria</taxon>
        <taxon>Bacillati</taxon>
        <taxon>Actinomycetota</taxon>
        <taxon>Actinomycetes</taxon>
        <taxon>Propionibacteriales</taxon>
        <taxon>Propionibacteriaceae</taxon>
        <taxon>Raineyella</taxon>
    </lineage>
</organism>
<dbReference type="STRING" id="1577474.GA0111570_104284"/>
<evidence type="ECO:0000256" key="7">
    <source>
        <dbReference type="ARBA" id="ARBA00022989"/>
    </source>
</evidence>
<dbReference type="Proteomes" id="UP000199086">
    <property type="component" value="Unassembled WGS sequence"/>
</dbReference>
<proteinExistence type="inferred from homology"/>
<dbReference type="GO" id="GO:0006865">
    <property type="term" value="P:amino acid transport"/>
    <property type="evidence" value="ECO:0007669"/>
    <property type="project" value="UniProtKB-KW"/>
</dbReference>
<gene>
    <name evidence="11" type="ORF">GA0111570_104284</name>
</gene>
<dbReference type="InterPro" id="IPR035906">
    <property type="entry name" value="MetI-like_sf"/>
</dbReference>
<evidence type="ECO:0000256" key="6">
    <source>
        <dbReference type="ARBA" id="ARBA00022970"/>
    </source>
</evidence>
<evidence type="ECO:0000256" key="5">
    <source>
        <dbReference type="ARBA" id="ARBA00022692"/>
    </source>
</evidence>
<dbReference type="Gene3D" id="1.10.3720.10">
    <property type="entry name" value="MetI-like"/>
    <property type="match status" value="1"/>
</dbReference>
<dbReference type="RefSeq" id="WP_092609023.1">
    <property type="nucleotide sequence ID" value="NZ_FMYF01000004.1"/>
</dbReference>
<dbReference type="PANTHER" id="PTHR30614">
    <property type="entry name" value="MEMBRANE COMPONENT OF AMINO ACID ABC TRANSPORTER"/>
    <property type="match status" value="1"/>
</dbReference>
<evidence type="ECO:0000256" key="4">
    <source>
        <dbReference type="ARBA" id="ARBA00022475"/>
    </source>
</evidence>
<dbReference type="NCBIfam" id="TIGR01726">
    <property type="entry name" value="HEQRo_perm_3TM"/>
    <property type="match status" value="1"/>
</dbReference>
<keyword evidence="12" id="KW-1185">Reference proteome</keyword>
<comment type="subcellular location">
    <subcellularLocation>
        <location evidence="1 9">Cell membrane</location>
        <topology evidence="1 9">Multi-pass membrane protein</topology>
    </subcellularLocation>
</comment>
<keyword evidence="8 9" id="KW-0472">Membrane</keyword>
<evidence type="ECO:0000256" key="2">
    <source>
        <dbReference type="ARBA" id="ARBA00010072"/>
    </source>
</evidence>
<keyword evidence="3 9" id="KW-0813">Transport</keyword>
<keyword evidence="7 9" id="KW-1133">Transmembrane helix</keyword>
<keyword evidence="6" id="KW-0029">Amino-acid transport</keyword>
<evidence type="ECO:0000259" key="10">
    <source>
        <dbReference type="PROSITE" id="PS50928"/>
    </source>
</evidence>
<dbReference type="PANTHER" id="PTHR30614:SF37">
    <property type="entry name" value="AMINO-ACID ABC TRANSPORTER PERMEASE PROTEIN YHDX-RELATED"/>
    <property type="match status" value="1"/>
</dbReference>